<keyword evidence="2" id="KW-1133">Transmembrane helix</keyword>
<dbReference type="Proteomes" id="UP000472265">
    <property type="component" value="Chromosome 13"/>
</dbReference>
<keyword evidence="2" id="KW-0472">Membrane</keyword>
<sequence>EIFCCDPAETRLKGLPVPLVIVCLVLIRGYSPLPTTSGVAAMDPTRPPGPRGYTTDDSLLSVEDYDPDRIETTDAPIRSNTLPPLWGKRCNYDPCLESQVSCSVLKAKTGCLCPGFTTQREAPEEPNLKSVSWNGSEVVVHWCEPYSYVTVYIVRVAGKERQRFGKDRRAGGLGDIEEVSEVCVAAVNDVAESKESCMMYRPRDRSLPLKAGLIGGALGLLLLLLLAVLLWRHKRSCFILKNSAVGGCLK</sequence>
<reference evidence="3" key="2">
    <citation type="submission" date="2025-08" db="UniProtKB">
        <authorList>
            <consortium name="Ensembl"/>
        </authorList>
    </citation>
    <scope>IDENTIFICATION</scope>
</reference>
<proteinExistence type="predicted"/>
<dbReference type="InterPro" id="IPR020008">
    <property type="entry name" value="GlyGly_CTERM"/>
</dbReference>
<dbReference type="OMA" id="THYIVWV"/>
<dbReference type="InParanoid" id="A0A671YQR6"/>
<organism evidence="3 4">
    <name type="scientific">Sparus aurata</name>
    <name type="common">Gilthead sea bream</name>
    <dbReference type="NCBI Taxonomy" id="8175"/>
    <lineage>
        <taxon>Eukaryota</taxon>
        <taxon>Metazoa</taxon>
        <taxon>Chordata</taxon>
        <taxon>Craniata</taxon>
        <taxon>Vertebrata</taxon>
        <taxon>Euteleostomi</taxon>
        <taxon>Actinopterygii</taxon>
        <taxon>Neopterygii</taxon>
        <taxon>Teleostei</taxon>
        <taxon>Neoteleostei</taxon>
        <taxon>Acanthomorphata</taxon>
        <taxon>Eupercaria</taxon>
        <taxon>Spariformes</taxon>
        <taxon>Sparidae</taxon>
        <taxon>Sparus</taxon>
    </lineage>
</organism>
<dbReference type="FunCoup" id="A0A671YQR6">
    <property type="interactions" value="270"/>
</dbReference>
<reference evidence="3" key="3">
    <citation type="submission" date="2025-09" db="UniProtKB">
        <authorList>
            <consortium name="Ensembl"/>
        </authorList>
    </citation>
    <scope>IDENTIFICATION</scope>
</reference>
<keyword evidence="4" id="KW-1185">Reference proteome</keyword>
<feature type="region of interest" description="Disordered" evidence="1">
    <location>
        <begin position="37"/>
        <end position="58"/>
    </location>
</feature>
<accession>A0A671YQR6</accession>
<dbReference type="AlphaFoldDB" id="A0A671YQR6"/>
<feature type="transmembrane region" description="Helical" evidence="2">
    <location>
        <begin position="211"/>
        <end position="231"/>
    </location>
</feature>
<evidence type="ECO:0000313" key="3">
    <source>
        <dbReference type="Ensembl" id="ENSSAUP00010063634.1"/>
    </source>
</evidence>
<protein>
    <submittedName>
        <fullName evidence="3">Uncharacterized protein</fullName>
    </submittedName>
</protein>
<evidence type="ECO:0000256" key="1">
    <source>
        <dbReference type="SAM" id="MobiDB-lite"/>
    </source>
</evidence>
<name>A0A671YQR6_SPAAU</name>
<keyword evidence="2" id="KW-0812">Transmembrane</keyword>
<dbReference type="GeneTree" id="ENSGT00940000162696"/>
<dbReference type="NCBIfam" id="TIGR03501">
    <property type="entry name" value="GlyGly_CTERM"/>
    <property type="match status" value="1"/>
</dbReference>
<reference evidence="3" key="1">
    <citation type="submission" date="2021-04" db="EMBL/GenBank/DDBJ databases">
        <authorList>
            <consortium name="Wellcome Sanger Institute Data Sharing"/>
        </authorList>
    </citation>
    <scope>NUCLEOTIDE SEQUENCE [LARGE SCALE GENOMIC DNA]</scope>
</reference>
<evidence type="ECO:0000313" key="4">
    <source>
        <dbReference type="Proteomes" id="UP000472265"/>
    </source>
</evidence>
<evidence type="ECO:0000256" key="2">
    <source>
        <dbReference type="SAM" id="Phobius"/>
    </source>
</evidence>
<dbReference type="Ensembl" id="ENSSAUT00010066684.1">
    <property type="protein sequence ID" value="ENSSAUP00010063634.1"/>
    <property type="gene ID" value="ENSSAUG00010025595.1"/>
</dbReference>